<dbReference type="GO" id="GO:0008276">
    <property type="term" value="F:protein methyltransferase activity"/>
    <property type="evidence" value="ECO:0007669"/>
    <property type="project" value="UniProtKB-UniRule"/>
</dbReference>
<dbReference type="GO" id="GO:0032259">
    <property type="term" value="P:methylation"/>
    <property type="evidence" value="ECO:0007669"/>
    <property type="project" value="UniProtKB-KW"/>
</dbReference>
<dbReference type="PANTHER" id="PTHR43648">
    <property type="entry name" value="ELECTRON TRANSFER FLAVOPROTEIN BETA SUBUNIT LYSINE METHYLTRANSFERASE"/>
    <property type="match status" value="1"/>
</dbReference>
<keyword evidence="3 6" id="KW-0489">Methyltransferase</keyword>
<feature type="binding site" evidence="6">
    <location>
        <position position="195"/>
    </location>
    <ligand>
        <name>S-adenosyl-L-methionine</name>
        <dbReference type="ChEBI" id="CHEBI:59789"/>
    </ligand>
</feature>
<protein>
    <recommendedName>
        <fullName evidence="6">Ribosomal protein L11 methyltransferase</fullName>
        <shortName evidence="6">L11 Mtase</shortName>
        <ecNumber evidence="6">2.1.1.-</ecNumber>
    </recommendedName>
</protein>
<feature type="binding site" evidence="6">
    <location>
        <position position="173"/>
    </location>
    <ligand>
        <name>S-adenosyl-L-methionine</name>
        <dbReference type="ChEBI" id="CHEBI:59789"/>
    </ligand>
</feature>
<name>A0A9D1IYP2_9FIRM</name>
<evidence type="ECO:0000256" key="4">
    <source>
        <dbReference type="ARBA" id="ARBA00022679"/>
    </source>
</evidence>
<comment type="caution">
    <text evidence="7">The sequence shown here is derived from an EMBL/GenBank/DDBJ whole genome shotgun (WGS) entry which is preliminary data.</text>
</comment>
<dbReference type="AlphaFoldDB" id="A0A9D1IYP2"/>
<proteinExistence type="inferred from homology"/>
<evidence type="ECO:0000256" key="1">
    <source>
        <dbReference type="ARBA" id="ARBA00009741"/>
    </source>
</evidence>
<comment type="similarity">
    <text evidence="1 6">Belongs to the methyltransferase superfamily. PrmA family.</text>
</comment>
<keyword evidence="7" id="KW-0687">Ribonucleoprotein</keyword>
<evidence type="ECO:0000256" key="6">
    <source>
        <dbReference type="HAMAP-Rule" id="MF_00735"/>
    </source>
</evidence>
<dbReference type="InterPro" id="IPR004498">
    <property type="entry name" value="Ribosomal_PrmA_MeTrfase"/>
</dbReference>
<dbReference type="Proteomes" id="UP000824238">
    <property type="component" value="Unassembled WGS sequence"/>
</dbReference>
<dbReference type="NCBIfam" id="TIGR00406">
    <property type="entry name" value="prmA"/>
    <property type="match status" value="1"/>
</dbReference>
<dbReference type="Gene3D" id="3.40.50.150">
    <property type="entry name" value="Vaccinia Virus protein VP39"/>
    <property type="match status" value="1"/>
</dbReference>
<dbReference type="HAMAP" id="MF_00735">
    <property type="entry name" value="Methyltr_PrmA"/>
    <property type="match status" value="1"/>
</dbReference>
<keyword evidence="2 6" id="KW-0963">Cytoplasm</keyword>
<dbReference type="EC" id="2.1.1.-" evidence="6"/>
<evidence type="ECO:0000256" key="5">
    <source>
        <dbReference type="ARBA" id="ARBA00022691"/>
    </source>
</evidence>
<sequence length="309" mass="33905">MQWIEAAFRSSPEDIDALCERLTALGAEGLVIEDEADFRRFLEQNRQYWDYVDEELESRYRGVSRVKLYVEDTPEGRAQLAAFTDGTGLEPECRTVADEDWAESWKQYYKPIEIGERLLILPSWEPIPEAPERLVLRLDPGLAFGTGGHATTRMCLEALEKYAGPEKFVLDLGCGSGILGIGALVLGCAYCAGCDVDPKSPESAAANAKLNGIRESIYKMYTGDVLADAPLRAELGAGYDIVLANIVSDVIIPLAPLVPGFMSKKGVFITSGIIDGREAEVSRALEAAGFEITEHLHQAEWHAFVCKLA</sequence>
<accession>A0A9D1IYP2</accession>
<keyword evidence="4 6" id="KW-0808">Transferase</keyword>
<evidence type="ECO:0000256" key="2">
    <source>
        <dbReference type="ARBA" id="ARBA00022490"/>
    </source>
</evidence>
<dbReference type="SUPFAM" id="SSF53335">
    <property type="entry name" value="S-adenosyl-L-methionine-dependent methyltransferases"/>
    <property type="match status" value="1"/>
</dbReference>
<dbReference type="GO" id="GO:0005737">
    <property type="term" value="C:cytoplasm"/>
    <property type="evidence" value="ECO:0007669"/>
    <property type="project" value="UniProtKB-SubCell"/>
</dbReference>
<dbReference type="Pfam" id="PF06325">
    <property type="entry name" value="PrmA"/>
    <property type="match status" value="1"/>
</dbReference>
<comment type="function">
    <text evidence="6">Methylates ribosomal protein L11.</text>
</comment>
<reference evidence="7" key="1">
    <citation type="submission" date="2020-10" db="EMBL/GenBank/DDBJ databases">
        <authorList>
            <person name="Gilroy R."/>
        </authorList>
    </citation>
    <scope>NUCLEOTIDE SEQUENCE</scope>
    <source>
        <strain evidence="7">ChiGjej3B3-7149</strain>
    </source>
</reference>
<dbReference type="InterPro" id="IPR050078">
    <property type="entry name" value="Ribosomal_L11_MeTrfase_PrmA"/>
</dbReference>
<evidence type="ECO:0000313" key="7">
    <source>
        <dbReference type="EMBL" id="HIR54293.1"/>
    </source>
</evidence>
<dbReference type="EMBL" id="DVHH01000043">
    <property type="protein sequence ID" value="HIR54293.1"/>
    <property type="molecule type" value="Genomic_DNA"/>
</dbReference>
<keyword evidence="5 6" id="KW-0949">S-adenosyl-L-methionine</keyword>
<dbReference type="PANTHER" id="PTHR43648:SF1">
    <property type="entry name" value="ELECTRON TRANSFER FLAVOPROTEIN BETA SUBUNIT LYSINE METHYLTRANSFERASE"/>
    <property type="match status" value="1"/>
</dbReference>
<comment type="catalytic activity">
    <reaction evidence="6">
        <text>L-lysyl-[protein] + 3 S-adenosyl-L-methionine = N(6),N(6),N(6)-trimethyl-L-lysyl-[protein] + 3 S-adenosyl-L-homocysteine + 3 H(+)</text>
        <dbReference type="Rhea" id="RHEA:54192"/>
        <dbReference type="Rhea" id="RHEA-COMP:9752"/>
        <dbReference type="Rhea" id="RHEA-COMP:13826"/>
        <dbReference type="ChEBI" id="CHEBI:15378"/>
        <dbReference type="ChEBI" id="CHEBI:29969"/>
        <dbReference type="ChEBI" id="CHEBI:57856"/>
        <dbReference type="ChEBI" id="CHEBI:59789"/>
        <dbReference type="ChEBI" id="CHEBI:61961"/>
    </reaction>
</comment>
<evidence type="ECO:0000256" key="3">
    <source>
        <dbReference type="ARBA" id="ARBA00022603"/>
    </source>
</evidence>
<feature type="binding site" evidence="6">
    <location>
        <position position="245"/>
    </location>
    <ligand>
        <name>S-adenosyl-L-methionine</name>
        <dbReference type="ChEBI" id="CHEBI:59789"/>
    </ligand>
</feature>
<keyword evidence="7" id="KW-0689">Ribosomal protein</keyword>
<reference evidence="7" key="2">
    <citation type="journal article" date="2021" name="PeerJ">
        <title>Extensive microbial diversity within the chicken gut microbiome revealed by metagenomics and culture.</title>
        <authorList>
            <person name="Gilroy R."/>
            <person name="Ravi A."/>
            <person name="Getino M."/>
            <person name="Pursley I."/>
            <person name="Horton D.L."/>
            <person name="Alikhan N.F."/>
            <person name="Baker D."/>
            <person name="Gharbi K."/>
            <person name="Hall N."/>
            <person name="Watson M."/>
            <person name="Adriaenssens E.M."/>
            <person name="Foster-Nyarko E."/>
            <person name="Jarju S."/>
            <person name="Secka A."/>
            <person name="Antonio M."/>
            <person name="Oren A."/>
            <person name="Chaudhuri R.R."/>
            <person name="La Ragione R."/>
            <person name="Hildebrand F."/>
            <person name="Pallen M.J."/>
        </authorList>
    </citation>
    <scope>NUCLEOTIDE SEQUENCE</scope>
    <source>
        <strain evidence="7">ChiGjej3B3-7149</strain>
    </source>
</reference>
<organism evidence="7 8">
    <name type="scientific">Candidatus Scatomorpha intestinigallinarum</name>
    <dbReference type="NCBI Taxonomy" id="2840923"/>
    <lineage>
        <taxon>Bacteria</taxon>
        <taxon>Bacillati</taxon>
        <taxon>Bacillota</taxon>
        <taxon>Clostridia</taxon>
        <taxon>Eubacteriales</taxon>
        <taxon>Candidatus Scatomorpha</taxon>
    </lineage>
</organism>
<evidence type="ECO:0000313" key="8">
    <source>
        <dbReference type="Proteomes" id="UP000824238"/>
    </source>
</evidence>
<comment type="subcellular location">
    <subcellularLocation>
        <location evidence="6">Cytoplasm</location>
    </subcellularLocation>
</comment>
<dbReference type="CDD" id="cd02440">
    <property type="entry name" value="AdoMet_MTases"/>
    <property type="match status" value="1"/>
</dbReference>
<dbReference type="PIRSF" id="PIRSF000401">
    <property type="entry name" value="RPL11_MTase"/>
    <property type="match status" value="1"/>
</dbReference>
<dbReference type="GO" id="GO:0005840">
    <property type="term" value="C:ribosome"/>
    <property type="evidence" value="ECO:0007669"/>
    <property type="project" value="UniProtKB-KW"/>
</dbReference>
<dbReference type="InterPro" id="IPR029063">
    <property type="entry name" value="SAM-dependent_MTases_sf"/>
</dbReference>
<gene>
    <name evidence="6 7" type="primary">prmA</name>
    <name evidence="7" type="ORF">IAD36_01655</name>
</gene>
<feature type="binding site" evidence="6">
    <location>
        <position position="152"/>
    </location>
    <ligand>
        <name>S-adenosyl-L-methionine</name>
        <dbReference type="ChEBI" id="CHEBI:59789"/>
    </ligand>
</feature>